<evidence type="ECO:0008006" key="3">
    <source>
        <dbReference type="Google" id="ProtNLM"/>
    </source>
</evidence>
<evidence type="ECO:0000313" key="1">
    <source>
        <dbReference type="EMBL" id="GID11388.1"/>
    </source>
</evidence>
<dbReference type="EMBL" id="BOMB01000012">
    <property type="protein sequence ID" value="GID11388.1"/>
    <property type="molecule type" value="Genomic_DNA"/>
</dbReference>
<name>A0A8J3JAV4_9ACTN</name>
<dbReference type="AlphaFoldDB" id="A0A8J3JAV4"/>
<keyword evidence="2" id="KW-1185">Reference proteome</keyword>
<protein>
    <recommendedName>
        <fullName evidence="3">Excreted virulence factor EspC, type VII ESX diderm</fullName>
    </recommendedName>
</protein>
<comment type="caution">
    <text evidence="1">The sequence shown here is derived from an EMBL/GenBank/DDBJ whole genome shotgun (WGS) entry which is preliminary data.</text>
</comment>
<organism evidence="1 2">
    <name type="scientific">Actinocatenispora rupis</name>
    <dbReference type="NCBI Taxonomy" id="519421"/>
    <lineage>
        <taxon>Bacteria</taxon>
        <taxon>Bacillati</taxon>
        <taxon>Actinomycetota</taxon>
        <taxon>Actinomycetes</taxon>
        <taxon>Micromonosporales</taxon>
        <taxon>Micromonosporaceae</taxon>
        <taxon>Actinocatenispora</taxon>
    </lineage>
</organism>
<proteinExistence type="predicted"/>
<sequence>MIDSGWEFGVSLGHLMSVGKIQLPNLAYAYATANRQVAYTAVSDSSMFSGRVPDGLAAPTGETYRAWSELRDALQDALARTASSLEEAGRIIVHVASVYADADASAKKSMGKFYSDNKTYGLASGDKDMTDKVPGVLLPS</sequence>
<evidence type="ECO:0000313" key="2">
    <source>
        <dbReference type="Proteomes" id="UP000612808"/>
    </source>
</evidence>
<dbReference type="Proteomes" id="UP000612808">
    <property type="component" value="Unassembled WGS sequence"/>
</dbReference>
<accession>A0A8J3JAV4</accession>
<reference evidence="1" key="1">
    <citation type="submission" date="2021-01" db="EMBL/GenBank/DDBJ databases">
        <title>Whole genome shotgun sequence of Actinocatenispora rupis NBRC 107355.</title>
        <authorList>
            <person name="Komaki H."/>
            <person name="Tamura T."/>
        </authorList>
    </citation>
    <scope>NUCLEOTIDE SEQUENCE</scope>
    <source>
        <strain evidence="1">NBRC 107355</strain>
    </source>
</reference>
<gene>
    <name evidence="1" type="ORF">Aru02nite_22770</name>
</gene>